<dbReference type="InterPro" id="IPR051016">
    <property type="entry name" value="Diverse_Substrate_AcTransf"/>
</dbReference>
<evidence type="ECO:0000313" key="4">
    <source>
        <dbReference type="EMBL" id="NIG20041.1"/>
    </source>
</evidence>
<dbReference type="CDD" id="cd04301">
    <property type="entry name" value="NAT_SF"/>
    <property type="match status" value="1"/>
</dbReference>
<dbReference type="PROSITE" id="PS51186">
    <property type="entry name" value="GNAT"/>
    <property type="match status" value="1"/>
</dbReference>
<evidence type="ECO:0000259" key="3">
    <source>
        <dbReference type="PROSITE" id="PS51186"/>
    </source>
</evidence>
<evidence type="ECO:0000313" key="5">
    <source>
        <dbReference type="Proteomes" id="UP001515780"/>
    </source>
</evidence>
<evidence type="ECO:0000256" key="2">
    <source>
        <dbReference type="ARBA" id="ARBA00023315"/>
    </source>
</evidence>
<dbReference type="EMBL" id="VWXC01000011">
    <property type="protein sequence ID" value="NIG20041.1"/>
    <property type="molecule type" value="Genomic_DNA"/>
</dbReference>
<keyword evidence="1" id="KW-0808">Transferase</keyword>
<keyword evidence="5" id="KW-1185">Reference proteome</keyword>
<dbReference type="InterPro" id="IPR016181">
    <property type="entry name" value="Acyl_CoA_acyltransferase"/>
</dbReference>
<gene>
    <name evidence="4" type="ORF">F3J37_15295</name>
</gene>
<organism evidence="4 5">
    <name type="scientific">Candidatus Pantoea communis</name>
    <dbReference type="NCBI Taxonomy" id="2608354"/>
    <lineage>
        <taxon>Bacteria</taxon>
        <taxon>Pseudomonadati</taxon>
        <taxon>Pseudomonadota</taxon>
        <taxon>Gammaproteobacteria</taxon>
        <taxon>Enterobacterales</taxon>
        <taxon>Erwiniaceae</taxon>
        <taxon>Pantoea</taxon>
    </lineage>
</organism>
<protein>
    <submittedName>
        <fullName evidence="4">GNAT family N-acetyltransferase</fullName>
    </submittedName>
</protein>
<comment type="caution">
    <text evidence="4">The sequence shown here is derived from an EMBL/GenBank/DDBJ whole genome shotgun (WGS) entry which is preliminary data.</text>
</comment>
<keyword evidence="2" id="KW-0012">Acyltransferase</keyword>
<dbReference type="Proteomes" id="UP001515780">
    <property type="component" value="Unassembled WGS sequence"/>
</dbReference>
<reference evidence="4 5" key="1">
    <citation type="journal article" date="2019" name="bioRxiv">
        <title>Bacteria contribute to plant secondary compound degradation in a generalist herbivore system.</title>
        <authorList>
            <person name="Francoeur C.B."/>
            <person name="Khadempour L."/>
            <person name="Moreira-Soto R.D."/>
            <person name="Gotting K."/>
            <person name="Book A.J."/>
            <person name="Pinto-Tomas A.A."/>
            <person name="Keefover-Ring K."/>
            <person name="Currie C.R."/>
        </authorList>
    </citation>
    <scope>NUCLEOTIDE SEQUENCE [LARGE SCALE GENOMIC DNA]</scope>
    <source>
        <strain evidence="4">Al-1710</strain>
    </source>
</reference>
<dbReference type="RefSeq" id="WP_166934175.1">
    <property type="nucleotide sequence ID" value="NZ_VWXC01000011.1"/>
</dbReference>
<feature type="domain" description="N-acetyltransferase" evidence="3">
    <location>
        <begin position="3"/>
        <end position="147"/>
    </location>
</feature>
<evidence type="ECO:0000256" key="1">
    <source>
        <dbReference type="ARBA" id="ARBA00022679"/>
    </source>
</evidence>
<proteinExistence type="predicted"/>
<dbReference type="PANTHER" id="PTHR10545">
    <property type="entry name" value="DIAMINE N-ACETYLTRANSFERASE"/>
    <property type="match status" value="1"/>
</dbReference>
<dbReference type="InterPro" id="IPR000182">
    <property type="entry name" value="GNAT_dom"/>
</dbReference>
<name>A0ABX0RR42_9GAMM</name>
<dbReference type="SUPFAM" id="SSF55729">
    <property type="entry name" value="Acyl-CoA N-acyltransferases (Nat)"/>
    <property type="match status" value="1"/>
</dbReference>
<dbReference type="Pfam" id="PF00583">
    <property type="entry name" value="Acetyltransf_1"/>
    <property type="match status" value="1"/>
</dbReference>
<dbReference type="Gene3D" id="3.40.630.30">
    <property type="match status" value="1"/>
</dbReference>
<sequence length="147" mass="16827">MEQVIRELTAEDYAQWKSLWLGYLDFYVSEVTEEVTNTTFQRLVAEGEPMHCLVAEEQGKLTGLVHFICHRSTWTLGDYCYLQDLFVSPDGRKQGTGRALIAAVNAAAEALNCSKVYWMTRENNYRARALYDQVAAKTDFVQYRVAP</sequence>
<dbReference type="PANTHER" id="PTHR10545:SF42">
    <property type="entry name" value="ACETYLTRANSFERASE"/>
    <property type="match status" value="1"/>
</dbReference>
<accession>A0ABX0RR42</accession>